<reference evidence="7 8" key="1">
    <citation type="submission" date="2016-05" db="EMBL/GenBank/DDBJ databases">
        <title>Nuclear genome of Blastocystis sp. subtype 1 NandII.</title>
        <authorList>
            <person name="Gentekaki E."/>
            <person name="Curtis B."/>
            <person name="Stairs C."/>
            <person name="Eme L."/>
            <person name="Herman E."/>
            <person name="Klimes V."/>
            <person name="Arias M.C."/>
            <person name="Elias M."/>
            <person name="Hilliou F."/>
            <person name="Klute M."/>
            <person name="Malik S.-B."/>
            <person name="Pightling A."/>
            <person name="Rachubinski R."/>
            <person name="Salas D."/>
            <person name="Schlacht A."/>
            <person name="Suga H."/>
            <person name="Archibald J."/>
            <person name="Ball S.G."/>
            <person name="Clark G."/>
            <person name="Dacks J."/>
            <person name="Van Der Giezen M."/>
            <person name="Tsaousis A."/>
            <person name="Roger A."/>
        </authorList>
    </citation>
    <scope>NUCLEOTIDE SEQUENCE [LARGE SCALE GENOMIC DNA]</scope>
    <source>
        <strain evidence="8">ATCC 50177 / NandII</strain>
    </source>
</reference>
<evidence type="ECO:0000256" key="1">
    <source>
        <dbReference type="ARBA" id="ARBA00004141"/>
    </source>
</evidence>
<proteinExistence type="predicted"/>
<evidence type="ECO:0000256" key="5">
    <source>
        <dbReference type="SAM" id="Phobius"/>
    </source>
</evidence>
<name>A0A196SBA1_BLAHN</name>
<feature type="transmembrane region" description="Helical" evidence="5">
    <location>
        <begin position="131"/>
        <end position="154"/>
    </location>
</feature>
<dbReference type="GO" id="GO:0005774">
    <property type="term" value="C:vacuolar membrane"/>
    <property type="evidence" value="ECO:0007669"/>
    <property type="project" value="TreeGrafter"/>
</dbReference>
<evidence type="ECO:0000313" key="8">
    <source>
        <dbReference type="Proteomes" id="UP000078348"/>
    </source>
</evidence>
<dbReference type="PANTHER" id="PTHR22950:SF349">
    <property type="entry name" value="AMINO ACID TRANSPORTER TRANSMEMBRANE DOMAIN-CONTAINING PROTEIN"/>
    <property type="match status" value="1"/>
</dbReference>
<comment type="caution">
    <text evidence="7">The sequence shown here is derived from an EMBL/GenBank/DDBJ whole genome shotgun (WGS) entry which is preliminary data.</text>
</comment>
<evidence type="ECO:0000259" key="6">
    <source>
        <dbReference type="Pfam" id="PF01490"/>
    </source>
</evidence>
<dbReference type="AlphaFoldDB" id="A0A196SBA1"/>
<dbReference type="GO" id="GO:0015179">
    <property type="term" value="F:L-amino acid transmembrane transporter activity"/>
    <property type="evidence" value="ECO:0007669"/>
    <property type="project" value="TreeGrafter"/>
</dbReference>
<feature type="transmembrane region" description="Helical" evidence="5">
    <location>
        <begin position="420"/>
        <end position="442"/>
    </location>
</feature>
<dbReference type="Proteomes" id="UP000078348">
    <property type="component" value="Unassembled WGS sequence"/>
</dbReference>
<dbReference type="InterPro" id="IPR013057">
    <property type="entry name" value="AA_transpt_TM"/>
</dbReference>
<accession>A0A196SBA1</accession>
<keyword evidence="3 5" id="KW-1133">Transmembrane helix</keyword>
<keyword evidence="8" id="KW-1185">Reference proteome</keyword>
<feature type="transmembrane region" description="Helical" evidence="5">
    <location>
        <begin position="318"/>
        <end position="338"/>
    </location>
</feature>
<keyword evidence="2 5" id="KW-0812">Transmembrane</keyword>
<dbReference type="Pfam" id="PF01490">
    <property type="entry name" value="Aa_trans"/>
    <property type="match status" value="1"/>
</dbReference>
<feature type="transmembrane region" description="Helical" evidence="5">
    <location>
        <begin position="203"/>
        <end position="223"/>
    </location>
</feature>
<feature type="transmembrane region" description="Helical" evidence="5">
    <location>
        <begin position="235"/>
        <end position="255"/>
    </location>
</feature>
<evidence type="ECO:0000256" key="2">
    <source>
        <dbReference type="ARBA" id="ARBA00022692"/>
    </source>
</evidence>
<evidence type="ECO:0000256" key="3">
    <source>
        <dbReference type="ARBA" id="ARBA00022989"/>
    </source>
</evidence>
<feature type="domain" description="Amino acid transporter transmembrane" evidence="6">
    <location>
        <begin position="45"/>
        <end position="435"/>
    </location>
</feature>
<dbReference type="PANTHER" id="PTHR22950">
    <property type="entry name" value="AMINO ACID TRANSPORTER"/>
    <property type="match status" value="1"/>
</dbReference>
<organism evidence="7 8">
    <name type="scientific">Blastocystis sp. subtype 1 (strain ATCC 50177 / NandII)</name>
    <dbReference type="NCBI Taxonomy" id="478820"/>
    <lineage>
        <taxon>Eukaryota</taxon>
        <taxon>Sar</taxon>
        <taxon>Stramenopiles</taxon>
        <taxon>Bigyra</taxon>
        <taxon>Opalozoa</taxon>
        <taxon>Opalinata</taxon>
        <taxon>Blastocystidae</taxon>
        <taxon>Blastocystis</taxon>
    </lineage>
</organism>
<dbReference type="OrthoDB" id="40134at2759"/>
<dbReference type="STRING" id="478820.A0A196SBA1"/>
<dbReference type="EMBL" id="LXWW01000257">
    <property type="protein sequence ID" value="OAO14330.1"/>
    <property type="molecule type" value="Genomic_DNA"/>
</dbReference>
<keyword evidence="4 5" id="KW-0472">Membrane</keyword>
<feature type="transmembrane region" description="Helical" evidence="5">
    <location>
        <begin position="374"/>
        <end position="399"/>
    </location>
</feature>
<comment type="subcellular location">
    <subcellularLocation>
        <location evidence="1">Membrane</location>
        <topology evidence="1">Multi-pass membrane protein</topology>
    </subcellularLocation>
</comment>
<evidence type="ECO:0000256" key="4">
    <source>
        <dbReference type="ARBA" id="ARBA00023136"/>
    </source>
</evidence>
<feature type="transmembrane region" description="Helical" evidence="5">
    <location>
        <begin position="275"/>
        <end position="298"/>
    </location>
</feature>
<sequence length="447" mass="50331">MKRMSSFEIDKPLISSNESDGEKKEISVVNVMAPQTQEYDSRYLSLKQFSITLTKNITGPGVLSIPYSMLQMGIPATFFFYIVLAVINVWCSHLLVDVNDYTHRNPSPYPYKRIGNDYAVIIYHILGPRGYYLFLVLYLIAIWGVQVSTLITIVDFIDNLPWLSSIFPNRSTTKLFLHITCTLICMLLVFMKDMKPLVPVSSLSILALLISFILLLAYGFASFHITFSLSMLKPLSWTALLSSMGVASFSLGYNFSFLSFFKQLRAEDKVKAGKVTLRTMVLTTTAMVILPIVALLSYSGKEGGIQQNILLMIPEKEICAIIVNVIMYICCLFTYPIYSVPINEVVEQAIKKKSSAWVFVSDPKRLFYRVLQTVVISFIAFLFPAFADVISLDILAARLECLDPQWAAKTITKAEKAKDIACCVVFFIFMVISTIYSAITLIEGLKK</sequence>
<protein>
    <recommendedName>
        <fullName evidence="6">Amino acid transporter transmembrane domain-containing protein</fullName>
    </recommendedName>
</protein>
<feature type="transmembrane region" description="Helical" evidence="5">
    <location>
        <begin position="175"/>
        <end position="191"/>
    </location>
</feature>
<gene>
    <name evidence="7" type="ORF">AV274_3973</name>
</gene>
<evidence type="ECO:0000313" key="7">
    <source>
        <dbReference type="EMBL" id="OAO14330.1"/>
    </source>
</evidence>
<feature type="transmembrane region" description="Helical" evidence="5">
    <location>
        <begin position="78"/>
        <end position="96"/>
    </location>
</feature>